<reference evidence="5" key="1">
    <citation type="journal article" date="2020" name="bioRxiv">
        <title>Comparative genomics of Chlamydomonas.</title>
        <authorList>
            <person name="Craig R.J."/>
            <person name="Hasan A.R."/>
            <person name="Ness R.W."/>
            <person name="Keightley P.D."/>
        </authorList>
    </citation>
    <scope>NUCLEOTIDE SEQUENCE</scope>
    <source>
        <strain evidence="5">CCAP 11/70</strain>
    </source>
</reference>
<dbReference type="Proteomes" id="UP000612055">
    <property type="component" value="Unassembled WGS sequence"/>
</dbReference>
<keyword evidence="6" id="KW-1185">Reference proteome</keyword>
<dbReference type="PROSITE" id="PS50297">
    <property type="entry name" value="ANK_REP_REGION"/>
    <property type="match status" value="3"/>
</dbReference>
<feature type="compositionally biased region" description="Low complexity" evidence="4">
    <location>
        <begin position="976"/>
        <end position="985"/>
    </location>
</feature>
<evidence type="ECO:0000256" key="4">
    <source>
        <dbReference type="SAM" id="MobiDB-lite"/>
    </source>
</evidence>
<comment type="caution">
    <text evidence="5">The sequence shown here is derived from an EMBL/GenBank/DDBJ whole genome shotgun (WGS) entry which is preliminary data.</text>
</comment>
<feature type="region of interest" description="Disordered" evidence="4">
    <location>
        <begin position="1953"/>
        <end position="1976"/>
    </location>
</feature>
<feature type="compositionally biased region" description="Acidic residues" evidence="4">
    <location>
        <begin position="2174"/>
        <end position="2185"/>
    </location>
</feature>
<evidence type="ECO:0000313" key="5">
    <source>
        <dbReference type="EMBL" id="KAG2496092.1"/>
    </source>
</evidence>
<feature type="compositionally biased region" description="Low complexity" evidence="4">
    <location>
        <begin position="1006"/>
        <end position="1015"/>
    </location>
</feature>
<feature type="region of interest" description="Disordered" evidence="4">
    <location>
        <begin position="2174"/>
        <end position="2212"/>
    </location>
</feature>
<dbReference type="PROSITE" id="PS50088">
    <property type="entry name" value="ANK_REPEAT"/>
    <property type="match status" value="5"/>
</dbReference>
<dbReference type="Gene3D" id="1.25.40.20">
    <property type="entry name" value="Ankyrin repeat-containing domain"/>
    <property type="match status" value="5"/>
</dbReference>
<dbReference type="OrthoDB" id="5314041at2759"/>
<feature type="compositionally biased region" description="Basic and acidic residues" evidence="4">
    <location>
        <begin position="1016"/>
        <end position="1027"/>
    </location>
</feature>
<feature type="repeat" description="ANK" evidence="3">
    <location>
        <begin position="27"/>
        <end position="59"/>
    </location>
</feature>
<feature type="region of interest" description="Disordered" evidence="4">
    <location>
        <begin position="659"/>
        <end position="715"/>
    </location>
</feature>
<feature type="repeat" description="ANK" evidence="3">
    <location>
        <begin position="513"/>
        <end position="545"/>
    </location>
</feature>
<keyword evidence="2 3" id="KW-0040">ANK repeat</keyword>
<feature type="region of interest" description="Disordered" evidence="4">
    <location>
        <begin position="821"/>
        <end position="851"/>
    </location>
</feature>
<feature type="compositionally biased region" description="Acidic residues" evidence="4">
    <location>
        <begin position="965"/>
        <end position="975"/>
    </location>
</feature>
<sequence>MRGRRTSLRGVRKLLRYGTPPTVRNAAGRTPLHLALEGGRLKAARILLEKGVALRAEAKKPPPELINIPDARKVTPLLSVVAAGRLRLCKEVLKMCKELGVSVDYDTKDSQGNTLLHYAAKWGWLDELAEWMNRTTRPNKLLNCQNKEGETPLGHLLRLTASGLPAAKAKAPSLVSRMLELGALAKLPAFREKVPPICLAAATNDKGLYDMLIAKGAKPTGAKDALGRTALHYAASKGCKSIGEDLLNQGLKAYALDSQKNTPLHLAASKGQEDMVSLLLDKADDKFKALLTPNRQGLGAYHLALKAGPGDKAQASSLALIQLLGPRATEPILGRKKAVVDTPLMLAIQGHQEKVVRTLMGEMAMSPNDGNVKGELPLARVLSCATAVTYDNDSSIFDQLVAAGADMDRAGPTQHPLLAICKNALSKFAEKAVGVLTERCGPLSWDRRDDKGYTPLALAAFFDNAWLIRHLIDDVGVDPNADAQRSQPTEPEVVGTTGALCCTKVLTAPGTVAGQTPLMCAAKGASVATLQLLLNRGADVNAVDSQGRSSLQHAMHLDRAASIKVAASLLQAGARPERGIQSETGAWKQCFDLVGESWPHRAVRYGASKFLELWAGCGGSLELLASTADDADDMPGAELKVEDKGDFLDFAPMRRVENAVEEEDEELLDDANEDSEKAADEDDIEGDGGGGGPAGAVAEGREDGAGADSDDDCGSDVDAEVAALVAAGEVESHYPGPTPTQLLRWDEFWVEDDSLPDSDVEGDPDWADRYDICDEGDHWIDEEDVEDEIWAALRDEQRQAAAAVRADPAAFAGMGEGPAFAPYGSQSPARGAAGASTDSPDAAPPSPSMIHRVSSGLAHRLFKHRLPNAMVPPEEPQDADANTFAAGSPSKWLRRKSSSSSLPGSPSASARALGVPAGPFGSPAAAPAPSAPTAPSGPSPSARRGLGGTFARGTQVRPAGPVAEAFEDDEDDDAMADLARNRPPSGGSGAGSGSGSARGGGGGVVRAGSAGSNGSRDLRTGDSRDQEEGGGGVDLIQVLQSKQQEKMGAAVSKMNMVASKSYAALNAKAGSLISGTKGEVLWANEPYYQPATRYNDLPAYMKVDTEPLPDAVYAKHEAAFDARVEELLVTKPIKEDKRLEGADLRARNIDWYLKSMSPIEYPLKIGKWKSFAKMSKKAILAARLRRPCKPGEKPKIRKKTAWFGLPDLPTRPELALTSPLAYAVRLCRPKCVEVLTRLSGALPNLPDAHGVTPLSYALFLLAKERHNKSLQSIVDLLLAARPLVDTATVWNLVLKKRMAKDLAWAEADAAAKGGVEKLPRAQRKALKEQQQLYGYLKDNYSARDFPSVMEPLVLATLLNDVGRLTVLVRRCGANLNNAWVFLPDIPTYFQGLWEKQLGKCHSRVTPLHVGICQKKYDTVKSLLDLGCDPNLTGSEYSGNIHKDLQRAAKLIKSKMSDARALKATGKGANPYAKLWSSVPTSLMGVLVGMKKFISSIEIPGLTKPHPWLSPLHLACRFGLASISFMLIRRGAALNGGPAAAVAPKSPLEEALAYARANCQAYGTTSERFNFNYILEQACVQEMEGNREVIAQALQDHAAEIDEWMRKIRAKAEAIQAKGSGKDKKSVEQIMAAAIALKALGGRLAGFDVDHLKKIPMPGANLFVLADRAKGAYKDALAMMDPIKVSMKAVCAAAKILVKIVVAMMKRPIAHYDPALSCAHVLLYLRAPINLSEKQTSILMRDILDNGNGLPESDSSQSYYRWLGVEPEDVNDSAWIGTVVNEVEVLKCNVECGYIKMDLCTTYKQYSKLCKKFMAAVNNSVLNNGVAGLMPAYLRPVLEEGMRAAGMTKDRAGEALTAWFKAYVDSQAEGARSKLAAYEAAPDKELWANKYNFGDVPAPPDRDAVALSLLPEWLQDAPPAEDEPELEGVLTVPRKEDDIIAFIVKRFLAHDPATQRPRPVLPPPRRPNPWEQMADPEKPDSIAWGWPFIPKEEIDKQRPTIKHLGNADIVMAVLRAYGSVMVSRARALSERLQKESAARAKAAADAFINEQLQGAAAARMGAVSKFLSDLSQPSRFNEGPIFVAALENPMWEAATAKVGSGLRPRVLMSRLRGAAARGLVPRIADPLEFAKGLGERPMDKSPEEALSLMEGQLGADLPPALRSALTQALTMDIDEDEEGSAGEEAEAGAAAGPAAGGRRRGGAVPEGGQDPEASVATVDAEIGPAAAAMVETLQRLVREAAPTEVPSPEDMARDLAAAFVELRDPDALWEVLETKLGTRLPAAVRTEMQQGADQFMERVLAKYESAGRDMSAAIGACTLVTVGVVVAVAVLPDSADRTIEGALEGAGAAAEAAEALGAMAEGDILDLPVREVLEEAADAALARAPLTPALREAQAKLAKLGVDPKAIAKQFVKKLLKDDDEEEDGEDDEEGEGEEGEGGGLVEALGEELAGCVEGVMEGLQGDIGAMADQIGAGIDLDLGVDMASLTEGLDALSEVLTDILDMLGIEDA</sequence>
<feature type="region of interest" description="Disordered" evidence="4">
    <location>
        <begin position="2416"/>
        <end position="2438"/>
    </location>
</feature>
<feature type="compositionally biased region" description="Acidic residues" evidence="4">
    <location>
        <begin position="2417"/>
        <end position="2436"/>
    </location>
</feature>
<dbReference type="SUPFAM" id="SSF48403">
    <property type="entry name" value="Ankyrin repeat"/>
    <property type="match status" value="3"/>
</dbReference>
<dbReference type="Pfam" id="PF00023">
    <property type="entry name" value="Ank"/>
    <property type="match status" value="2"/>
</dbReference>
<feature type="compositionally biased region" description="Low complexity" evidence="4">
    <location>
        <begin position="898"/>
        <end position="928"/>
    </location>
</feature>
<evidence type="ECO:0000256" key="2">
    <source>
        <dbReference type="ARBA" id="ARBA00023043"/>
    </source>
</evidence>
<feature type="repeat" description="ANK" evidence="3">
    <location>
        <begin position="1402"/>
        <end position="1434"/>
    </location>
</feature>
<dbReference type="Pfam" id="PF12796">
    <property type="entry name" value="Ank_2"/>
    <property type="match status" value="1"/>
</dbReference>
<organism evidence="5 6">
    <name type="scientific">Edaphochlamys debaryana</name>
    <dbReference type="NCBI Taxonomy" id="47281"/>
    <lineage>
        <taxon>Eukaryota</taxon>
        <taxon>Viridiplantae</taxon>
        <taxon>Chlorophyta</taxon>
        <taxon>core chlorophytes</taxon>
        <taxon>Chlorophyceae</taxon>
        <taxon>CS clade</taxon>
        <taxon>Chlamydomonadales</taxon>
        <taxon>Chlamydomonadales incertae sedis</taxon>
        <taxon>Edaphochlamys</taxon>
    </lineage>
</organism>
<protein>
    <submittedName>
        <fullName evidence="5">Uncharacterized protein</fullName>
    </submittedName>
</protein>
<dbReference type="PANTHER" id="PTHR24123:SF33">
    <property type="entry name" value="PROTEIN HOS4"/>
    <property type="match status" value="1"/>
</dbReference>
<evidence type="ECO:0000256" key="1">
    <source>
        <dbReference type="ARBA" id="ARBA00022737"/>
    </source>
</evidence>
<dbReference type="SMART" id="SM00248">
    <property type="entry name" value="ANK"/>
    <property type="match status" value="15"/>
</dbReference>
<dbReference type="InterPro" id="IPR051165">
    <property type="entry name" value="Multifunctional_ANK_Repeat"/>
</dbReference>
<dbReference type="EMBL" id="JAEHOE010000020">
    <property type="protein sequence ID" value="KAG2496092.1"/>
    <property type="molecule type" value="Genomic_DNA"/>
</dbReference>
<feature type="region of interest" description="Disordered" evidence="4">
    <location>
        <begin position="869"/>
        <end position="1032"/>
    </location>
</feature>
<feature type="compositionally biased region" description="Acidic residues" evidence="4">
    <location>
        <begin position="659"/>
        <end position="686"/>
    </location>
</feature>
<gene>
    <name evidence="5" type="ORF">HYH03_005695</name>
</gene>
<feature type="compositionally biased region" description="Low complexity" evidence="4">
    <location>
        <begin position="831"/>
        <end position="841"/>
    </location>
</feature>
<dbReference type="PRINTS" id="PR01415">
    <property type="entry name" value="ANKYRIN"/>
</dbReference>
<dbReference type="PANTHER" id="PTHR24123">
    <property type="entry name" value="ANKYRIN REPEAT-CONTAINING"/>
    <property type="match status" value="1"/>
</dbReference>
<evidence type="ECO:0000313" key="6">
    <source>
        <dbReference type="Proteomes" id="UP000612055"/>
    </source>
</evidence>
<proteinExistence type="predicted"/>
<dbReference type="InterPro" id="IPR002110">
    <property type="entry name" value="Ankyrin_rpt"/>
</dbReference>
<feature type="repeat" description="ANK" evidence="3">
    <location>
        <begin position="259"/>
        <end position="285"/>
    </location>
</feature>
<dbReference type="InterPro" id="IPR036770">
    <property type="entry name" value="Ankyrin_rpt-contain_sf"/>
</dbReference>
<feature type="repeat" description="ANK" evidence="3">
    <location>
        <begin position="226"/>
        <end position="258"/>
    </location>
</feature>
<name>A0A836C1P9_9CHLO</name>
<evidence type="ECO:0000256" key="3">
    <source>
        <dbReference type="PROSITE-ProRule" id="PRU00023"/>
    </source>
</evidence>
<keyword evidence="1" id="KW-0677">Repeat</keyword>
<feature type="compositionally biased region" description="Gly residues" evidence="4">
    <location>
        <begin position="986"/>
        <end position="1005"/>
    </location>
</feature>
<feature type="compositionally biased region" description="Pro residues" evidence="4">
    <location>
        <begin position="929"/>
        <end position="938"/>
    </location>
</feature>
<accession>A0A836C1P9</accession>